<feature type="transmembrane region" description="Helical" evidence="1">
    <location>
        <begin position="48"/>
        <end position="69"/>
    </location>
</feature>
<dbReference type="KEGG" id="svp:Pan189_10160"/>
<evidence type="ECO:0000256" key="1">
    <source>
        <dbReference type="SAM" id="Phobius"/>
    </source>
</evidence>
<protein>
    <submittedName>
        <fullName evidence="2">Uncharacterized protein</fullName>
    </submittedName>
</protein>
<reference evidence="2 3" key="1">
    <citation type="submission" date="2019-02" db="EMBL/GenBank/DDBJ databases">
        <title>Deep-cultivation of Planctomycetes and their phenomic and genomic characterization uncovers novel biology.</title>
        <authorList>
            <person name="Wiegand S."/>
            <person name="Jogler M."/>
            <person name="Boedeker C."/>
            <person name="Pinto D."/>
            <person name="Vollmers J."/>
            <person name="Rivas-Marin E."/>
            <person name="Kohn T."/>
            <person name="Peeters S.H."/>
            <person name="Heuer A."/>
            <person name="Rast P."/>
            <person name="Oberbeckmann S."/>
            <person name="Bunk B."/>
            <person name="Jeske O."/>
            <person name="Meyerdierks A."/>
            <person name="Storesund J.E."/>
            <person name="Kallscheuer N."/>
            <person name="Luecker S."/>
            <person name="Lage O.M."/>
            <person name="Pohl T."/>
            <person name="Merkel B.J."/>
            <person name="Hornburger P."/>
            <person name="Mueller R.-W."/>
            <person name="Bruemmer F."/>
            <person name="Labrenz M."/>
            <person name="Spormann A.M."/>
            <person name="Op den Camp H."/>
            <person name="Overmann J."/>
            <person name="Amann R."/>
            <person name="Jetten M.S.M."/>
            <person name="Mascher T."/>
            <person name="Medema M.H."/>
            <person name="Devos D.P."/>
            <person name="Kaster A.-K."/>
            <person name="Ovreas L."/>
            <person name="Rohde M."/>
            <person name="Galperin M.Y."/>
            <person name="Jogler C."/>
        </authorList>
    </citation>
    <scope>NUCLEOTIDE SEQUENCE [LARGE SCALE GENOMIC DNA]</scope>
    <source>
        <strain evidence="2 3">Pan189</strain>
    </source>
</reference>
<dbReference type="OrthoDB" id="292066at2"/>
<feature type="transmembrane region" description="Helical" evidence="1">
    <location>
        <begin position="7"/>
        <end position="28"/>
    </location>
</feature>
<feature type="transmembrane region" description="Helical" evidence="1">
    <location>
        <begin position="129"/>
        <end position="149"/>
    </location>
</feature>
<evidence type="ECO:0000313" key="2">
    <source>
        <dbReference type="EMBL" id="QDT36655.1"/>
    </source>
</evidence>
<dbReference type="EMBL" id="CP036268">
    <property type="protein sequence ID" value="QDT36655.1"/>
    <property type="molecule type" value="Genomic_DNA"/>
</dbReference>
<keyword evidence="3" id="KW-1185">Reference proteome</keyword>
<dbReference type="AlphaFoldDB" id="A0A517QYE3"/>
<gene>
    <name evidence="2" type="ORF">Pan189_10160</name>
</gene>
<proteinExistence type="predicted"/>
<dbReference type="Proteomes" id="UP000317318">
    <property type="component" value="Chromosome"/>
</dbReference>
<evidence type="ECO:0000313" key="3">
    <source>
        <dbReference type="Proteomes" id="UP000317318"/>
    </source>
</evidence>
<organism evidence="2 3">
    <name type="scientific">Stratiformator vulcanicus</name>
    <dbReference type="NCBI Taxonomy" id="2527980"/>
    <lineage>
        <taxon>Bacteria</taxon>
        <taxon>Pseudomonadati</taxon>
        <taxon>Planctomycetota</taxon>
        <taxon>Planctomycetia</taxon>
        <taxon>Planctomycetales</taxon>
        <taxon>Planctomycetaceae</taxon>
        <taxon>Stratiformator</taxon>
    </lineage>
</organism>
<keyword evidence="1" id="KW-0812">Transmembrane</keyword>
<keyword evidence="1" id="KW-0472">Membrane</keyword>
<feature type="transmembrane region" description="Helical" evidence="1">
    <location>
        <begin position="76"/>
        <end position="96"/>
    </location>
</feature>
<accession>A0A517QYE3</accession>
<dbReference type="RefSeq" id="WP_145362841.1">
    <property type="nucleotide sequence ID" value="NZ_CP036268.1"/>
</dbReference>
<sequence>MIYRIAIWMTGLAAWGASMIFVLQQSLFVGLTDRNYCGPWGCGPPVEALLSFHAFWLVFFAGPVAVLSLMLPPRRLASAGFAISVASAALTIAFLLQRRSLWLARELDSPQYAWAFARHELWTLVDFPIVQFFLAGLVMMAVGLTQVGWQSVSRRQFHQSAVNSAEI</sequence>
<keyword evidence="1" id="KW-1133">Transmembrane helix</keyword>
<name>A0A517QYE3_9PLAN</name>